<dbReference type="RefSeq" id="WP_317641496.1">
    <property type="nucleotide sequence ID" value="NZ_JAPMIV010000048.1"/>
</dbReference>
<name>A0ABU4DWU2_9DEIO</name>
<feature type="compositionally biased region" description="Polar residues" evidence="3">
    <location>
        <begin position="217"/>
        <end position="226"/>
    </location>
</feature>
<feature type="region of interest" description="Disordered" evidence="3">
    <location>
        <begin position="257"/>
        <end position="294"/>
    </location>
</feature>
<dbReference type="Proteomes" id="UP001276150">
    <property type="component" value="Unassembled WGS sequence"/>
</dbReference>
<protein>
    <submittedName>
        <fullName evidence="4">Prepilin-type N-terminal cleavage/methylation domain-containing protein</fullName>
    </submittedName>
</protein>
<evidence type="ECO:0000256" key="1">
    <source>
        <dbReference type="ARBA" id="ARBA00004442"/>
    </source>
</evidence>
<accession>A0ABU4DWU2</accession>
<sequence>MKNSTRGFSTIELLTSLVITGIVVGGVLSATGVLNSAAQNQTVSVTERASLMSVTRTLLVDGWQLIDVDGYGATARLTYIDPTPRQAGPGELSATLSGGELHITGAAQNLDLFVAGSACSPVTTYAAKVLQLSHEGAQLALKTNLGSSTQLLTGVSGMNAASNAQGLNLALQAAGPDGRTQTISTVYLLQPYTPPACPPVVAQVHVTERVYPTSNTDLGTPVTVTQEPEEPKKKKPRYYADADGNLISAADWNQLPADERGYRNSTTPCNGTCTVQPAPISGGPVDEADDLTRR</sequence>
<organism evidence="4 5">
    <name type="scientific">Deinococcus arenicola</name>
    <dbReference type="NCBI Taxonomy" id="2994950"/>
    <lineage>
        <taxon>Bacteria</taxon>
        <taxon>Thermotogati</taxon>
        <taxon>Deinococcota</taxon>
        <taxon>Deinococci</taxon>
        <taxon>Deinococcales</taxon>
        <taxon>Deinococcaceae</taxon>
        <taxon>Deinococcus</taxon>
    </lineage>
</organism>
<evidence type="ECO:0000313" key="4">
    <source>
        <dbReference type="EMBL" id="MDV6376144.1"/>
    </source>
</evidence>
<dbReference type="InterPro" id="IPR012902">
    <property type="entry name" value="N_methyl_site"/>
</dbReference>
<comment type="subcellular location">
    <subcellularLocation>
        <location evidence="1">Cell outer membrane</location>
    </subcellularLocation>
</comment>
<reference evidence="4 5" key="1">
    <citation type="submission" date="2022-11" db="EMBL/GenBank/DDBJ databases">
        <title>Deinococcus ZS9-10, Low Temperature and Draught-tolerating, UV-resistant Bacteria from Continental Antarctica.</title>
        <authorList>
            <person name="Cheng L."/>
        </authorList>
    </citation>
    <scope>NUCLEOTIDE SEQUENCE [LARGE SCALE GENOMIC DNA]</scope>
    <source>
        <strain evidence="4 5">ZS9-10</strain>
    </source>
</reference>
<evidence type="ECO:0000313" key="5">
    <source>
        <dbReference type="Proteomes" id="UP001276150"/>
    </source>
</evidence>
<feature type="compositionally biased region" description="Polar residues" evidence="3">
    <location>
        <begin position="263"/>
        <end position="275"/>
    </location>
</feature>
<keyword evidence="2" id="KW-0998">Cell outer membrane</keyword>
<dbReference type="PROSITE" id="PS00409">
    <property type="entry name" value="PROKAR_NTER_METHYL"/>
    <property type="match status" value="1"/>
</dbReference>
<evidence type="ECO:0000256" key="3">
    <source>
        <dbReference type="SAM" id="MobiDB-lite"/>
    </source>
</evidence>
<keyword evidence="5" id="KW-1185">Reference proteome</keyword>
<evidence type="ECO:0000256" key="2">
    <source>
        <dbReference type="ARBA" id="ARBA00023237"/>
    </source>
</evidence>
<feature type="region of interest" description="Disordered" evidence="3">
    <location>
        <begin position="217"/>
        <end position="236"/>
    </location>
</feature>
<gene>
    <name evidence="4" type="ORF">ORD21_16225</name>
</gene>
<dbReference type="EMBL" id="JAPMIV010000048">
    <property type="protein sequence ID" value="MDV6376144.1"/>
    <property type="molecule type" value="Genomic_DNA"/>
</dbReference>
<keyword evidence="2" id="KW-0472">Membrane</keyword>
<proteinExistence type="predicted"/>
<comment type="caution">
    <text evidence="4">The sequence shown here is derived from an EMBL/GenBank/DDBJ whole genome shotgun (WGS) entry which is preliminary data.</text>
</comment>